<dbReference type="Proteomes" id="UP001209540">
    <property type="component" value="Unassembled WGS sequence"/>
</dbReference>
<organism evidence="1 2">
    <name type="scientific">Phascolomyces articulosus</name>
    <dbReference type="NCBI Taxonomy" id="60185"/>
    <lineage>
        <taxon>Eukaryota</taxon>
        <taxon>Fungi</taxon>
        <taxon>Fungi incertae sedis</taxon>
        <taxon>Mucoromycota</taxon>
        <taxon>Mucoromycotina</taxon>
        <taxon>Mucoromycetes</taxon>
        <taxon>Mucorales</taxon>
        <taxon>Lichtheimiaceae</taxon>
        <taxon>Phascolomyces</taxon>
    </lineage>
</organism>
<proteinExistence type="predicted"/>
<comment type="caution">
    <text evidence="1">The sequence shown here is derived from an EMBL/GenBank/DDBJ whole genome shotgun (WGS) entry which is preliminary data.</text>
</comment>
<reference evidence="1" key="1">
    <citation type="journal article" date="2022" name="IScience">
        <title>Evolution of zygomycete secretomes and the origins of terrestrial fungal ecologies.</title>
        <authorList>
            <person name="Chang Y."/>
            <person name="Wang Y."/>
            <person name="Mondo S."/>
            <person name="Ahrendt S."/>
            <person name="Andreopoulos W."/>
            <person name="Barry K."/>
            <person name="Beard J."/>
            <person name="Benny G.L."/>
            <person name="Blankenship S."/>
            <person name="Bonito G."/>
            <person name="Cuomo C."/>
            <person name="Desiro A."/>
            <person name="Gervers K.A."/>
            <person name="Hundley H."/>
            <person name="Kuo A."/>
            <person name="LaButti K."/>
            <person name="Lang B.F."/>
            <person name="Lipzen A."/>
            <person name="O'Donnell K."/>
            <person name="Pangilinan J."/>
            <person name="Reynolds N."/>
            <person name="Sandor L."/>
            <person name="Smith M.E."/>
            <person name="Tsang A."/>
            <person name="Grigoriev I.V."/>
            <person name="Stajich J.E."/>
            <person name="Spatafora J.W."/>
        </authorList>
    </citation>
    <scope>NUCLEOTIDE SEQUENCE</scope>
    <source>
        <strain evidence="1">RSA 2281</strain>
    </source>
</reference>
<protein>
    <submittedName>
        <fullName evidence="1">Uncharacterized protein</fullName>
    </submittedName>
</protein>
<dbReference type="AlphaFoldDB" id="A0AAD5P6M0"/>
<keyword evidence="2" id="KW-1185">Reference proteome</keyword>
<gene>
    <name evidence="1" type="ORF">BDA99DRAFT_566873</name>
</gene>
<sequence length="49" mass="5740">MEEYPAGLQHQQPDEYFDFDHYESPDIPATTTLMDKDQDLMDTTNNIFA</sequence>
<evidence type="ECO:0000313" key="2">
    <source>
        <dbReference type="Proteomes" id="UP001209540"/>
    </source>
</evidence>
<name>A0AAD5P6M0_9FUNG</name>
<reference evidence="1" key="2">
    <citation type="submission" date="2023-02" db="EMBL/GenBank/DDBJ databases">
        <authorList>
            <consortium name="DOE Joint Genome Institute"/>
            <person name="Mondo S.J."/>
            <person name="Chang Y."/>
            <person name="Wang Y."/>
            <person name="Ahrendt S."/>
            <person name="Andreopoulos W."/>
            <person name="Barry K."/>
            <person name="Beard J."/>
            <person name="Benny G.L."/>
            <person name="Blankenship S."/>
            <person name="Bonito G."/>
            <person name="Cuomo C."/>
            <person name="Desiro A."/>
            <person name="Gervers K.A."/>
            <person name="Hundley H."/>
            <person name="Kuo A."/>
            <person name="LaButti K."/>
            <person name="Lang B.F."/>
            <person name="Lipzen A."/>
            <person name="O'Donnell K."/>
            <person name="Pangilinan J."/>
            <person name="Reynolds N."/>
            <person name="Sandor L."/>
            <person name="Smith M.W."/>
            <person name="Tsang A."/>
            <person name="Grigoriev I.V."/>
            <person name="Stajich J.E."/>
            <person name="Spatafora J.W."/>
        </authorList>
    </citation>
    <scope>NUCLEOTIDE SEQUENCE</scope>
    <source>
        <strain evidence="1">RSA 2281</strain>
    </source>
</reference>
<dbReference type="EMBL" id="JAIXMP010000100">
    <property type="protein sequence ID" value="KAI9243100.1"/>
    <property type="molecule type" value="Genomic_DNA"/>
</dbReference>
<accession>A0AAD5P6M0</accession>
<evidence type="ECO:0000313" key="1">
    <source>
        <dbReference type="EMBL" id="KAI9243100.1"/>
    </source>
</evidence>